<name>A0A074WZ80_AURM1</name>
<organism evidence="2 3">
    <name type="scientific">Aureobasidium melanogenum (strain CBS 110374)</name>
    <name type="common">Aureobasidium pullulans var. melanogenum</name>
    <dbReference type="NCBI Taxonomy" id="1043003"/>
    <lineage>
        <taxon>Eukaryota</taxon>
        <taxon>Fungi</taxon>
        <taxon>Dikarya</taxon>
        <taxon>Ascomycota</taxon>
        <taxon>Pezizomycotina</taxon>
        <taxon>Dothideomycetes</taxon>
        <taxon>Dothideomycetidae</taxon>
        <taxon>Dothideales</taxon>
        <taxon>Saccotheciaceae</taxon>
        <taxon>Aureobasidium</taxon>
    </lineage>
</organism>
<evidence type="ECO:0000313" key="3">
    <source>
        <dbReference type="Proteomes" id="UP000030672"/>
    </source>
</evidence>
<dbReference type="HOGENOM" id="CLU_608300_0_0_1"/>
<dbReference type="Proteomes" id="UP000030672">
    <property type="component" value="Unassembled WGS sequence"/>
</dbReference>
<evidence type="ECO:0000313" key="2">
    <source>
        <dbReference type="EMBL" id="KEQ67676.1"/>
    </source>
</evidence>
<feature type="region of interest" description="Disordered" evidence="1">
    <location>
        <begin position="387"/>
        <end position="411"/>
    </location>
</feature>
<sequence>MANWNHCPAEVKKMIIDEFASLYPEQLIHVREANREIRSLANPHFGSFCFDDEYVLFNSESAVKKFKAMTSSPAIGPLIKKVVLSAIRVQPDGCNRWIQRLPVIEDHDVETGIDVYNDLKDAFSNVQAYGNSITIGITDVYDDEDERCLGWQEKLDSGDFSRPNVAADEVDAFDTITETAERAGVHVEALEVMLYPRPGCPNIEVAWGHYDFPSMMAHYLQRHPQISVRIETQIDAPSTKAINVVYEKDDQRLSIKSSIFSAVMDTWSLRGWMKKISLKELHLQEMQIKAENLKLLLSKSRTRTINKIDLVSCRFSSARKFKAVLQLLSTVSTLRNCTIATPVVGGSPDTFIDLLINQDDSCIKYTGNVAKQIRKQLESWEYLSHGMNNLNGGDSDPEEEVSEDEESEVED</sequence>
<protein>
    <submittedName>
        <fullName evidence="2">Uncharacterized protein</fullName>
    </submittedName>
</protein>
<dbReference type="EMBL" id="KL584824">
    <property type="protein sequence ID" value="KEQ67676.1"/>
    <property type="molecule type" value="Genomic_DNA"/>
</dbReference>
<proteinExistence type="predicted"/>
<evidence type="ECO:0000256" key="1">
    <source>
        <dbReference type="SAM" id="MobiDB-lite"/>
    </source>
</evidence>
<dbReference type="RefSeq" id="XP_040884698.1">
    <property type="nucleotide sequence ID" value="XM_041027331.1"/>
</dbReference>
<gene>
    <name evidence="2" type="ORF">M437DRAFT_80318</name>
</gene>
<dbReference type="GeneID" id="63920704"/>
<accession>A0A074WZ80</accession>
<keyword evidence="3" id="KW-1185">Reference proteome</keyword>
<dbReference type="AlphaFoldDB" id="A0A074WZ80"/>
<reference evidence="2 3" key="1">
    <citation type="journal article" date="2014" name="BMC Genomics">
        <title>Genome sequencing of four Aureobasidium pullulans varieties: biotechnological potential, stress tolerance, and description of new species.</title>
        <authorList>
            <person name="Gostin Ar C."/>
            <person name="Ohm R.A."/>
            <person name="Kogej T."/>
            <person name="Sonjak S."/>
            <person name="Turk M."/>
            <person name="Zajc J."/>
            <person name="Zalar P."/>
            <person name="Grube M."/>
            <person name="Sun H."/>
            <person name="Han J."/>
            <person name="Sharma A."/>
            <person name="Chiniquy J."/>
            <person name="Ngan C.Y."/>
            <person name="Lipzen A."/>
            <person name="Barry K."/>
            <person name="Grigoriev I.V."/>
            <person name="Gunde-Cimerman N."/>
        </authorList>
    </citation>
    <scope>NUCLEOTIDE SEQUENCE [LARGE SCALE GENOMIC DNA]</scope>
    <source>
        <strain evidence="2 3">CBS 110374</strain>
    </source>
</reference>
<feature type="compositionally biased region" description="Acidic residues" evidence="1">
    <location>
        <begin position="395"/>
        <end position="411"/>
    </location>
</feature>